<dbReference type="GO" id="GO:0008233">
    <property type="term" value="F:peptidase activity"/>
    <property type="evidence" value="ECO:0007669"/>
    <property type="project" value="UniProtKB-KW"/>
</dbReference>
<dbReference type="SUPFAM" id="SSF117892">
    <property type="entry name" value="Band 7/SPFH domain"/>
    <property type="match status" value="1"/>
</dbReference>
<dbReference type="PIRSF" id="PIRSF005651">
    <property type="entry name" value="HflC"/>
    <property type="match status" value="1"/>
</dbReference>
<keyword evidence="3" id="KW-0812">Transmembrane</keyword>
<evidence type="ECO:0000256" key="6">
    <source>
        <dbReference type="PIRNR" id="PIRNR005651"/>
    </source>
</evidence>
<dbReference type="Gene3D" id="3.30.479.30">
    <property type="entry name" value="Band 7 domain"/>
    <property type="match status" value="1"/>
</dbReference>
<comment type="caution">
    <text evidence="9">The sequence shown here is derived from an EMBL/GenBank/DDBJ whole genome shotgun (WGS) entry which is preliminary data.</text>
</comment>
<accession>A0ABP9P7I0</accession>
<evidence type="ECO:0000256" key="4">
    <source>
        <dbReference type="ARBA" id="ARBA00022989"/>
    </source>
</evidence>
<feature type="domain" description="Band 7" evidence="8">
    <location>
        <begin position="22"/>
        <end position="214"/>
    </location>
</feature>
<dbReference type="GO" id="GO:0006508">
    <property type="term" value="P:proteolysis"/>
    <property type="evidence" value="ECO:0007669"/>
    <property type="project" value="UniProtKB-KW"/>
</dbReference>
<feature type="region of interest" description="Disordered" evidence="7">
    <location>
        <begin position="321"/>
        <end position="353"/>
    </location>
</feature>
<comment type="similarity">
    <text evidence="2 6">Belongs to the band 7/mec-2 family. HflC subfamily.</text>
</comment>
<gene>
    <name evidence="9" type="ORF">GCM10023213_23310</name>
</gene>
<dbReference type="InterPro" id="IPR001107">
    <property type="entry name" value="Band_7"/>
</dbReference>
<evidence type="ECO:0000259" key="8">
    <source>
        <dbReference type="SMART" id="SM00244"/>
    </source>
</evidence>
<evidence type="ECO:0000313" key="9">
    <source>
        <dbReference type="EMBL" id="GAA5140555.1"/>
    </source>
</evidence>
<evidence type="ECO:0000313" key="10">
    <source>
        <dbReference type="Proteomes" id="UP001499852"/>
    </source>
</evidence>
<comment type="function">
    <text evidence="6">HflC and HflK could regulate a protease.</text>
</comment>
<dbReference type="InterPro" id="IPR010200">
    <property type="entry name" value="HflC"/>
</dbReference>
<keyword evidence="5" id="KW-0472">Membrane</keyword>
<dbReference type="EMBL" id="BAABIA010000004">
    <property type="protein sequence ID" value="GAA5140555.1"/>
    <property type="molecule type" value="Genomic_DNA"/>
</dbReference>
<name>A0ABP9P7I0_9BACT</name>
<sequence>MKPFFSLLILIALFALYVLGTASLYTVSETEQVIITQFGKPVGEAVTEAGLHVKVPFIQKVNRFEKRIVEWDGPPANMPTRDKVYIVVDNFARWRITDPRVFYENLRDERGAQSRLTDILGSETRNVIAKHDFIEAVRSTKDRKVARDANVGTSIADARIGNLPPITKGRSELEKEIFMNAKTKIQDFGIELMDLRFKRINYNESVSQTIYQRMKSERTQIAERFKSEGAGEAAKILGQRERDLKLIQSEAYRKVQEIEGAADAKATEIYAKAYDATPQARELFEFLKTMEAYKKVLTPDTSLVLSTDSDFLRYLKSSEKPVPAAPAAGAATGAAGDDPLQRLPTLLDVANPR</sequence>
<dbReference type="SMART" id="SM00244">
    <property type="entry name" value="PHB"/>
    <property type="match status" value="1"/>
</dbReference>
<keyword evidence="10" id="KW-1185">Reference proteome</keyword>
<protein>
    <recommendedName>
        <fullName evidence="6">Protein HflC</fullName>
    </recommendedName>
</protein>
<dbReference type="CDD" id="cd03405">
    <property type="entry name" value="SPFH_HflC"/>
    <property type="match status" value="1"/>
</dbReference>
<feature type="compositionally biased region" description="Low complexity" evidence="7">
    <location>
        <begin position="325"/>
        <end position="338"/>
    </location>
</feature>
<dbReference type="Proteomes" id="UP001499852">
    <property type="component" value="Unassembled WGS sequence"/>
</dbReference>
<keyword evidence="4" id="KW-1133">Transmembrane helix</keyword>
<dbReference type="InterPro" id="IPR036013">
    <property type="entry name" value="Band_7/SPFH_dom_sf"/>
</dbReference>
<dbReference type="Pfam" id="PF01145">
    <property type="entry name" value="Band_7"/>
    <property type="match status" value="1"/>
</dbReference>
<dbReference type="PANTHER" id="PTHR42911:SF1">
    <property type="entry name" value="MODULATOR OF FTSH PROTEASE HFLC"/>
    <property type="match status" value="1"/>
</dbReference>
<keyword evidence="9" id="KW-0378">Hydrolase</keyword>
<organism evidence="9 10">
    <name type="scientific">Prosthecobacter algae</name>
    <dbReference type="NCBI Taxonomy" id="1144682"/>
    <lineage>
        <taxon>Bacteria</taxon>
        <taxon>Pseudomonadati</taxon>
        <taxon>Verrucomicrobiota</taxon>
        <taxon>Verrucomicrobiia</taxon>
        <taxon>Verrucomicrobiales</taxon>
        <taxon>Verrucomicrobiaceae</taxon>
        <taxon>Prosthecobacter</taxon>
    </lineage>
</organism>
<reference evidence="10" key="1">
    <citation type="journal article" date="2019" name="Int. J. Syst. Evol. Microbiol.">
        <title>The Global Catalogue of Microorganisms (GCM) 10K type strain sequencing project: providing services to taxonomists for standard genome sequencing and annotation.</title>
        <authorList>
            <consortium name="The Broad Institute Genomics Platform"/>
            <consortium name="The Broad Institute Genome Sequencing Center for Infectious Disease"/>
            <person name="Wu L."/>
            <person name="Ma J."/>
        </authorList>
    </citation>
    <scope>NUCLEOTIDE SEQUENCE [LARGE SCALE GENOMIC DNA]</scope>
    <source>
        <strain evidence="10">JCM 18053</strain>
    </source>
</reference>
<keyword evidence="9" id="KW-0645">Protease</keyword>
<dbReference type="PANTHER" id="PTHR42911">
    <property type="entry name" value="MODULATOR OF FTSH PROTEASE HFLC"/>
    <property type="match status" value="1"/>
</dbReference>
<evidence type="ECO:0000256" key="1">
    <source>
        <dbReference type="ARBA" id="ARBA00004167"/>
    </source>
</evidence>
<evidence type="ECO:0000256" key="3">
    <source>
        <dbReference type="ARBA" id="ARBA00022692"/>
    </source>
</evidence>
<evidence type="ECO:0000256" key="2">
    <source>
        <dbReference type="ARBA" id="ARBA00007862"/>
    </source>
</evidence>
<proteinExistence type="inferred from homology"/>
<evidence type="ECO:0000256" key="5">
    <source>
        <dbReference type="ARBA" id="ARBA00023136"/>
    </source>
</evidence>
<comment type="subcellular location">
    <subcellularLocation>
        <location evidence="1">Membrane</location>
        <topology evidence="1">Single-pass membrane protein</topology>
    </subcellularLocation>
</comment>
<evidence type="ECO:0000256" key="7">
    <source>
        <dbReference type="SAM" id="MobiDB-lite"/>
    </source>
</evidence>
<dbReference type="RefSeq" id="WP_345736553.1">
    <property type="nucleotide sequence ID" value="NZ_BAABIA010000004.1"/>
</dbReference>
<dbReference type="NCBIfam" id="TIGR01932">
    <property type="entry name" value="hflC"/>
    <property type="match status" value="1"/>
</dbReference>